<evidence type="ECO:0000259" key="3">
    <source>
        <dbReference type="Pfam" id="PF02525"/>
    </source>
</evidence>
<protein>
    <submittedName>
        <fullName evidence="4">NAD(P)H dehydrogenase</fullName>
    </submittedName>
</protein>
<dbReference type="RefSeq" id="WP_069584967.1">
    <property type="nucleotide sequence ID" value="NZ_LMVM01000012.1"/>
</dbReference>
<dbReference type="GO" id="GO:0005829">
    <property type="term" value="C:cytosol"/>
    <property type="evidence" value="ECO:0007669"/>
    <property type="project" value="TreeGrafter"/>
</dbReference>
<dbReference type="Proteomes" id="UP000217784">
    <property type="component" value="Unassembled WGS sequence"/>
</dbReference>
<organism evidence="4 5">
    <name type="scientific">Methanobacterium bryantii</name>
    <dbReference type="NCBI Taxonomy" id="2161"/>
    <lineage>
        <taxon>Archaea</taxon>
        <taxon>Methanobacteriati</taxon>
        <taxon>Methanobacteriota</taxon>
        <taxon>Methanomada group</taxon>
        <taxon>Methanobacteria</taxon>
        <taxon>Methanobacteriales</taxon>
        <taxon>Methanobacteriaceae</taxon>
        <taxon>Methanobacterium</taxon>
    </lineage>
</organism>
<dbReference type="EMBL" id="LMVM01000012">
    <property type="protein sequence ID" value="PAV05147.1"/>
    <property type="molecule type" value="Genomic_DNA"/>
</dbReference>
<dbReference type="InterPro" id="IPR003680">
    <property type="entry name" value="Flavodoxin_fold"/>
</dbReference>
<keyword evidence="5" id="KW-1185">Reference proteome</keyword>
<evidence type="ECO:0000256" key="2">
    <source>
        <dbReference type="ARBA" id="ARBA00023002"/>
    </source>
</evidence>
<name>A0A2A2H6X8_METBR</name>
<evidence type="ECO:0000313" key="4">
    <source>
        <dbReference type="EMBL" id="PAV05147.1"/>
    </source>
</evidence>
<dbReference type="PANTHER" id="PTHR10204">
    <property type="entry name" value="NAD P H OXIDOREDUCTASE-RELATED"/>
    <property type="match status" value="1"/>
</dbReference>
<feature type="domain" description="Flavodoxin-like fold" evidence="3">
    <location>
        <begin position="1"/>
        <end position="164"/>
    </location>
</feature>
<dbReference type="InterPro" id="IPR051545">
    <property type="entry name" value="NAD(P)H_dehydrogenase_qn"/>
</dbReference>
<dbReference type="InterPro" id="IPR029039">
    <property type="entry name" value="Flavoprotein-like_sf"/>
</dbReference>
<gene>
    <name evidence="4" type="ORF">ASJ80_12740</name>
</gene>
<proteinExistence type="inferred from homology"/>
<dbReference type="AlphaFoldDB" id="A0A2A2H6X8"/>
<comment type="caution">
    <text evidence="4">The sequence shown here is derived from an EMBL/GenBank/DDBJ whole genome shotgun (WGS) entry which is preliminary data.</text>
</comment>
<dbReference type="Gene3D" id="3.40.50.360">
    <property type="match status" value="1"/>
</dbReference>
<dbReference type="SUPFAM" id="SSF52218">
    <property type="entry name" value="Flavoproteins"/>
    <property type="match status" value="1"/>
</dbReference>
<reference evidence="4 5" key="1">
    <citation type="journal article" date="2017" name="BMC Genomics">
        <title>Genomic analysis of methanogenic archaea reveals a shift towards energy conservation.</title>
        <authorList>
            <person name="Gilmore S.P."/>
            <person name="Henske J.K."/>
            <person name="Sexton J.A."/>
            <person name="Solomon K.V."/>
            <person name="Seppala S."/>
            <person name="Yoo J.I."/>
            <person name="Huyett L.M."/>
            <person name="Pressman A."/>
            <person name="Cogan J.Z."/>
            <person name="Kivenson V."/>
            <person name="Peng X."/>
            <person name="Tan Y."/>
            <person name="Valentine D.L."/>
            <person name="O'Malley M.A."/>
        </authorList>
    </citation>
    <scope>NUCLEOTIDE SEQUENCE [LARGE SCALE GENOMIC DNA]</scope>
    <source>
        <strain evidence="4 5">M.o.H.</strain>
    </source>
</reference>
<accession>A0A2A2H6X8</accession>
<dbReference type="OrthoDB" id="9059at2157"/>
<evidence type="ECO:0000313" key="5">
    <source>
        <dbReference type="Proteomes" id="UP000217784"/>
    </source>
</evidence>
<dbReference type="GO" id="GO:0003955">
    <property type="term" value="F:NAD(P)H dehydrogenase (quinone) activity"/>
    <property type="evidence" value="ECO:0007669"/>
    <property type="project" value="TreeGrafter"/>
</dbReference>
<dbReference type="Pfam" id="PF02525">
    <property type="entry name" value="Flavodoxin_2"/>
    <property type="match status" value="1"/>
</dbReference>
<keyword evidence="2" id="KW-0560">Oxidoreductase</keyword>
<evidence type="ECO:0000256" key="1">
    <source>
        <dbReference type="ARBA" id="ARBA00006252"/>
    </source>
</evidence>
<dbReference type="PANTHER" id="PTHR10204:SF34">
    <property type="entry name" value="NAD(P)H DEHYDROGENASE [QUINONE] 1 ISOFORM 1"/>
    <property type="match status" value="1"/>
</dbReference>
<sequence>MNIIVILGHPTKGSFNHVIADTAVSKLRENGHEVIYHDLYAEKFDPLLSGEEIPKEAELDPLIEKHCREIKDADGIIIIHPNWWGQPPAILKGYVDRIIRAGVAYEFLEGDDGEGVPNGLLKAETALVFNTSNTPEIREREIFGDPLENIWKNCIFDLCGVKNFYREMYQVVVTSSLKKRHLWLENVAKTVELYFPPEK</sequence>
<comment type="similarity">
    <text evidence="1">Belongs to the NAD(P)H dehydrogenase (quinone) family.</text>
</comment>